<dbReference type="AlphaFoldDB" id="A0A418M2D6"/>
<proteinExistence type="predicted"/>
<accession>A0A418M2D6</accession>
<dbReference type="Proteomes" id="UP000283523">
    <property type="component" value="Unassembled WGS sequence"/>
</dbReference>
<comment type="caution">
    <text evidence="1">The sequence shown here is derived from an EMBL/GenBank/DDBJ whole genome shotgun (WGS) entry which is preliminary data.</text>
</comment>
<dbReference type="RefSeq" id="WP_119670036.1">
    <property type="nucleotide sequence ID" value="NZ_QXED01000007.1"/>
</dbReference>
<dbReference type="EMBL" id="QXED01000007">
    <property type="protein sequence ID" value="RIV19750.1"/>
    <property type="molecule type" value="Genomic_DNA"/>
</dbReference>
<name>A0A418M2D6_9BACT</name>
<protein>
    <submittedName>
        <fullName evidence="1">Uncharacterized protein</fullName>
    </submittedName>
</protein>
<sequence length="129" mass="14128">MPVKTFNLLEFISFVNLPDLKENGTIGSFFGIDAVTTAHIMDTIQQAMQENADQKVTLMEGMQHCAEAVAGDMGEVTINKMLLIAFGLGMKLQEQREITARMEAMQQFATHIKSGTVETKSFTGPVAEA</sequence>
<evidence type="ECO:0000313" key="1">
    <source>
        <dbReference type="EMBL" id="RIV19750.1"/>
    </source>
</evidence>
<reference evidence="1 2" key="1">
    <citation type="submission" date="2018-08" db="EMBL/GenBank/DDBJ databases">
        <title>Fibrisoma montanum sp. nov., isolated from Danxia mountain soil.</title>
        <authorList>
            <person name="Huang Y."/>
        </authorList>
    </citation>
    <scope>NUCLEOTIDE SEQUENCE [LARGE SCALE GENOMIC DNA]</scope>
    <source>
        <strain evidence="1 2">HYT19</strain>
    </source>
</reference>
<gene>
    <name evidence="1" type="ORF">DYU11_22740</name>
</gene>
<keyword evidence="2" id="KW-1185">Reference proteome</keyword>
<organism evidence="1 2">
    <name type="scientific">Fibrisoma montanum</name>
    <dbReference type="NCBI Taxonomy" id="2305895"/>
    <lineage>
        <taxon>Bacteria</taxon>
        <taxon>Pseudomonadati</taxon>
        <taxon>Bacteroidota</taxon>
        <taxon>Cytophagia</taxon>
        <taxon>Cytophagales</taxon>
        <taxon>Spirosomataceae</taxon>
        <taxon>Fibrisoma</taxon>
    </lineage>
</organism>
<evidence type="ECO:0000313" key="2">
    <source>
        <dbReference type="Proteomes" id="UP000283523"/>
    </source>
</evidence>